<dbReference type="EMBL" id="CP045929">
    <property type="protein sequence ID" value="QGK69267.1"/>
    <property type="molecule type" value="Genomic_DNA"/>
</dbReference>
<dbReference type="GO" id="GO:0008800">
    <property type="term" value="F:beta-lactamase activity"/>
    <property type="evidence" value="ECO:0007669"/>
    <property type="project" value="InterPro"/>
</dbReference>
<protein>
    <recommendedName>
        <fullName evidence="1">Beta-lactamase class A catalytic domain-containing protein</fullName>
    </recommendedName>
</protein>
<evidence type="ECO:0000259" key="1">
    <source>
        <dbReference type="Pfam" id="PF13354"/>
    </source>
</evidence>
<dbReference type="RefSeq" id="WP_154075867.1">
    <property type="nucleotide sequence ID" value="NZ_CP045929.1"/>
</dbReference>
<reference evidence="3" key="1">
    <citation type="submission" date="2019-11" db="EMBL/GenBank/DDBJ databases">
        <title>The complete genome sequence of Saccharopolyspora sp. E2A.</title>
        <authorList>
            <person name="Zhang G."/>
        </authorList>
    </citation>
    <scope>NUCLEOTIDE SEQUENCE [LARGE SCALE GENOMIC DNA]</scope>
    <source>
        <strain evidence="3">E2A</strain>
    </source>
</reference>
<evidence type="ECO:0000313" key="3">
    <source>
        <dbReference type="Proteomes" id="UP000371041"/>
    </source>
</evidence>
<dbReference type="InterPro" id="IPR012338">
    <property type="entry name" value="Beta-lactam/transpept-like"/>
</dbReference>
<dbReference type="GO" id="GO:0046677">
    <property type="term" value="P:response to antibiotic"/>
    <property type="evidence" value="ECO:0007669"/>
    <property type="project" value="InterPro"/>
</dbReference>
<keyword evidence="3" id="KW-1185">Reference proteome</keyword>
<accession>A0A5Q3QEN4</accession>
<dbReference type="PANTHER" id="PTHR35333:SF3">
    <property type="entry name" value="BETA-LACTAMASE-TYPE TRANSPEPTIDASE FOLD CONTAINING PROTEIN"/>
    <property type="match status" value="1"/>
</dbReference>
<evidence type="ECO:0000313" key="2">
    <source>
        <dbReference type="EMBL" id="QGK69267.1"/>
    </source>
</evidence>
<dbReference type="SUPFAM" id="SSF56601">
    <property type="entry name" value="beta-lactamase/transpeptidase-like"/>
    <property type="match status" value="1"/>
</dbReference>
<dbReference type="Gene3D" id="3.40.710.10">
    <property type="entry name" value="DD-peptidase/beta-lactamase superfamily"/>
    <property type="match status" value="1"/>
</dbReference>
<dbReference type="InterPro" id="IPR000871">
    <property type="entry name" value="Beta-lactam_class-A"/>
</dbReference>
<dbReference type="KEGG" id="sace:GIY23_06710"/>
<dbReference type="InterPro" id="IPR045155">
    <property type="entry name" value="Beta-lactam_cat"/>
</dbReference>
<proteinExistence type="predicted"/>
<gene>
    <name evidence="2" type="ORF">GIY23_06710</name>
</gene>
<dbReference type="Proteomes" id="UP000371041">
    <property type="component" value="Chromosome"/>
</dbReference>
<dbReference type="PANTHER" id="PTHR35333">
    <property type="entry name" value="BETA-LACTAMASE"/>
    <property type="match status" value="1"/>
</dbReference>
<dbReference type="Pfam" id="PF13354">
    <property type="entry name" value="Beta-lactamase2"/>
    <property type="match status" value="1"/>
</dbReference>
<sequence>MSLLVIAVVLGMVGVDRPARTAAVAPAPGPPPVASAQEATGAVEDYARNLDNTDLGVAVLDRRTGQFAGNDRADEQFNSASVVKPIVAIDILQRRAQGMPVSEADLELIRSALKTSDDEAMNDLWDRMDGPGAVTRVAQQLRLQDTRPPRDPIWWGDTQVSARDMVAVFQHVLTGMPARDREFIVSALREAPPVGDGGFEQSYGLAWDGAEQPAVKQGWMCCRDGYVTLHSTGVLRADHRYVVALLSTQPGHAGYEEAKAVLTRAAQTLTAELP</sequence>
<feature type="domain" description="Beta-lactamase class A catalytic" evidence="1">
    <location>
        <begin position="107"/>
        <end position="245"/>
    </location>
</feature>
<dbReference type="GO" id="GO:0030655">
    <property type="term" value="P:beta-lactam antibiotic catabolic process"/>
    <property type="evidence" value="ECO:0007669"/>
    <property type="project" value="InterPro"/>
</dbReference>
<name>A0A5Q3QEN4_9PSEU</name>
<dbReference type="AlphaFoldDB" id="A0A5Q3QEN4"/>
<organism evidence="2 3">
    <name type="scientific">Allosaccharopolyspora coralli</name>
    <dbReference type="NCBI Taxonomy" id="2665642"/>
    <lineage>
        <taxon>Bacteria</taxon>
        <taxon>Bacillati</taxon>
        <taxon>Actinomycetota</taxon>
        <taxon>Actinomycetes</taxon>
        <taxon>Pseudonocardiales</taxon>
        <taxon>Pseudonocardiaceae</taxon>
        <taxon>Allosaccharopolyspora</taxon>
    </lineage>
</organism>